<dbReference type="EMBL" id="ONZQ02000003">
    <property type="protein sequence ID" value="SPO00351.1"/>
    <property type="molecule type" value="Genomic_DNA"/>
</dbReference>
<evidence type="ECO:0000313" key="2">
    <source>
        <dbReference type="EMBL" id="SPO00351.1"/>
    </source>
</evidence>
<dbReference type="PANTHER" id="PTHR43781:SF1">
    <property type="entry name" value="SACCHAROPINE DEHYDROGENASE"/>
    <property type="match status" value="1"/>
</dbReference>
<feature type="domain" description="Saccharopine dehydrogenase NADP binding" evidence="1">
    <location>
        <begin position="5"/>
        <end position="120"/>
    </location>
</feature>
<dbReference type="SUPFAM" id="SSF51735">
    <property type="entry name" value="NAD(P)-binding Rossmann-fold domains"/>
    <property type="match status" value="1"/>
</dbReference>
<proteinExistence type="predicted"/>
<evidence type="ECO:0000259" key="1">
    <source>
        <dbReference type="Pfam" id="PF03435"/>
    </source>
</evidence>
<dbReference type="PANTHER" id="PTHR43781">
    <property type="entry name" value="SACCHAROPINE DEHYDROGENASE"/>
    <property type="match status" value="1"/>
</dbReference>
<reference evidence="2" key="1">
    <citation type="submission" date="2018-03" db="EMBL/GenBank/DDBJ databases">
        <authorList>
            <person name="Guldener U."/>
        </authorList>
    </citation>
    <scope>NUCLEOTIDE SEQUENCE</scope>
</reference>
<name>A0AAE8STE5_9PEZI</name>
<organism evidence="2 3">
    <name type="scientific">Cephalotrichum gorgonifer</name>
    <dbReference type="NCBI Taxonomy" id="2041049"/>
    <lineage>
        <taxon>Eukaryota</taxon>
        <taxon>Fungi</taxon>
        <taxon>Dikarya</taxon>
        <taxon>Ascomycota</taxon>
        <taxon>Pezizomycotina</taxon>
        <taxon>Sordariomycetes</taxon>
        <taxon>Hypocreomycetidae</taxon>
        <taxon>Microascales</taxon>
        <taxon>Microascaceae</taxon>
        <taxon>Cephalotrichum</taxon>
    </lineage>
</organism>
<dbReference type="Pfam" id="PF03435">
    <property type="entry name" value="Sacchrp_dh_NADP"/>
    <property type="match status" value="1"/>
</dbReference>
<protein>
    <recommendedName>
        <fullName evidence="1">Saccharopine dehydrogenase NADP binding domain-containing protein</fullName>
    </recommendedName>
</protein>
<dbReference type="Proteomes" id="UP001187682">
    <property type="component" value="Unassembled WGS sequence"/>
</dbReference>
<dbReference type="InterPro" id="IPR036291">
    <property type="entry name" value="NAD(P)-bd_dom_sf"/>
</dbReference>
<dbReference type="InterPro" id="IPR005097">
    <property type="entry name" value="Sacchrp_dh_NADP-bd"/>
</dbReference>
<accession>A0AAE8STE5</accession>
<dbReference type="AlphaFoldDB" id="A0AAE8STE5"/>
<evidence type="ECO:0000313" key="3">
    <source>
        <dbReference type="Proteomes" id="UP001187682"/>
    </source>
</evidence>
<dbReference type="Gene3D" id="3.40.50.720">
    <property type="entry name" value="NAD(P)-binding Rossmann-like Domain"/>
    <property type="match status" value="1"/>
</dbReference>
<comment type="caution">
    <text evidence="2">The sequence shown here is derived from an EMBL/GenBank/DDBJ whole genome shotgun (WGS) entry which is preliminary data.</text>
</comment>
<sequence length="330" mass="34823">MAAFMIYGAYGYTGRIASEYAATLGLQVILAGRSDRKIRDLASKLDTKFLVFDVNDPFILDAALKGVRVFLNCAGPFMRTASPLMAACIRNGVHYLDIAAELDSYRLAEKLDAEASEKNVMLMPGCGGSVAMLGCLAGYAAEGIEKPVSIDVALLVAGSMSRGSAVSASENLTAECLKRVDGELIAQDTTATDSFDFNDGKGSVSCFPVTLPDLITIWKSTGASNIRTFVHVAGNAFPSGDLDALPDGPTAQEREANPYHASVTVAGADGTVKRAALHTVNGYTFTPLASVQAAERILGGEVVRGFQTPATVFGSRFVKSVRDTVLETLE</sequence>
<keyword evidence="3" id="KW-1185">Reference proteome</keyword>
<gene>
    <name evidence="2" type="ORF">DNG_03196</name>
</gene>